<dbReference type="InterPro" id="IPR058404">
    <property type="entry name" value="DUF8091"/>
</dbReference>
<comment type="caution">
    <text evidence="2">The sequence shown here is derived from an EMBL/GenBank/DDBJ whole genome shotgun (WGS) entry which is preliminary data.</text>
</comment>
<dbReference type="InterPro" id="IPR036390">
    <property type="entry name" value="WH_DNA-bd_sf"/>
</dbReference>
<accession>A0A9D1AM78</accession>
<feature type="domain" description="DUF8091" evidence="1">
    <location>
        <begin position="50"/>
        <end position="186"/>
    </location>
</feature>
<gene>
    <name evidence="2" type="ORF">IAB89_04690</name>
</gene>
<dbReference type="EMBL" id="DVGZ01000045">
    <property type="protein sequence ID" value="HIR46944.1"/>
    <property type="molecule type" value="Genomic_DNA"/>
</dbReference>
<reference evidence="2" key="1">
    <citation type="submission" date="2020-10" db="EMBL/GenBank/DDBJ databases">
        <authorList>
            <person name="Gilroy R."/>
        </authorList>
    </citation>
    <scope>NUCLEOTIDE SEQUENCE</scope>
    <source>
        <strain evidence="2">ChiSxjej1B13-7958</strain>
    </source>
</reference>
<reference evidence="2" key="2">
    <citation type="journal article" date="2021" name="PeerJ">
        <title>Extensive microbial diversity within the chicken gut microbiome revealed by metagenomics and culture.</title>
        <authorList>
            <person name="Gilroy R."/>
            <person name="Ravi A."/>
            <person name="Getino M."/>
            <person name="Pursley I."/>
            <person name="Horton D.L."/>
            <person name="Alikhan N.F."/>
            <person name="Baker D."/>
            <person name="Gharbi K."/>
            <person name="Hall N."/>
            <person name="Watson M."/>
            <person name="Adriaenssens E.M."/>
            <person name="Foster-Nyarko E."/>
            <person name="Jarju S."/>
            <person name="Secka A."/>
            <person name="Antonio M."/>
            <person name="Oren A."/>
            <person name="Chaudhuri R.R."/>
            <person name="La Ragione R."/>
            <person name="Hildebrand F."/>
            <person name="Pallen M.J."/>
        </authorList>
    </citation>
    <scope>NUCLEOTIDE SEQUENCE</scope>
    <source>
        <strain evidence="2">ChiSxjej1B13-7958</strain>
    </source>
</reference>
<evidence type="ECO:0000313" key="3">
    <source>
        <dbReference type="Proteomes" id="UP000824242"/>
    </source>
</evidence>
<dbReference type="AlphaFoldDB" id="A0A9D1AM78"/>
<evidence type="ECO:0000259" key="1">
    <source>
        <dbReference type="Pfam" id="PF26351"/>
    </source>
</evidence>
<dbReference type="Proteomes" id="UP000824242">
    <property type="component" value="Unassembled WGS sequence"/>
</dbReference>
<evidence type="ECO:0000313" key="2">
    <source>
        <dbReference type="EMBL" id="HIR46944.1"/>
    </source>
</evidence>
<protein>
    <recommendedName>
        <fullName evidence="1">DUF8091 domain-containing protein</fullName>
    </recommendedName>
</protein>
<dbReference type="SUPFAM" id="SSF46785">
    <property type="entry name" value="Winged helix' DNA-binding domain"/>
    <property type="match status" value="1"/>
</dbReference>
<organism evidence="2 3">
    <name type="scientific">Candidatus Caccousia avicola</name>
    <dbReference type="NCBI Taxonomy" id="2840721"/>
    <lineage>
        <taxon>Bacteria</taxon>
        <taxon>Bacillati</taxon>
        <taxon>Bacillota</taxon>
        <taxon>Clostridia</taxon>
        <taxon>Eubacteriales</taxon>
        <taxon>Oscillospiraceae</taxon>
        <taxon>Oscillospiraceae incertae sedis</taxon>
        <taxon>Candidatus Caccousia</taxon>
    </lineage>
</organism>
<dbReference type="Pfam" id="PF26351">
    <property type="entry name" value="DUF8091"/>
    <property type="match status" value="1"/>
</dbReference>
<sequence>MTEQEGRAGLLRSPCWKPVSPETQERFSFLCEDYDLMERPGGVGVMGEKGVHAVLKRYYQPDVSAQEIRVGRFVADAVTGDGRLFEIQTGAFAPLRRKLACFLEQYEVTVAHPAYASRWVRTIDPETGELSARRRCGAPETVWKLFYALPAIREYLDRVNLHFRVPILEVRELRVKGDRRRSRRDRVPTALLGEWSFSHPSDFLSLLPPGLPEPFTSAELASALGASPGDARMYLYLLHQLGLLDRAGRRGNFYLYVHTTEKEVSVP</sequence>
<proteinExistence type="predicted"/>
<name>A0A9D1AM78_9FIRM</name>